<evidence type="ECO:0000256" key="11">
    <source>
        <dbReference type="SAM" id="Coils"/>
    </source>
</evidence>
<keyword evidence="3" id="KW-0963">Cytoplasm</keyword>
<evidence type="ECO:0000256" key="1">
    <source>
        <dbReference type="ARBA" id="ARBA00004611"/>
    </source>
</evidence>
<dbReference type="GO" id="GO:0005930">
    <property type="term" value="C:axoneme"/>
    <property type="evidence" value="ECO:0007669"/>
    <property type="project" value="UniProtKB-SubCell"/>
</dbReference>
<dbReference type="PANTHER" id="PTHR19960">
    <property type="entry name" value="TEKTIN"/>
    <property type="match status" value="1"/>
</dbReference>
<dbReference type="GO" id="GO:0015630">
    <property type="term" value="C:microtubule cytoskeleton"/>
    <property type="evidence" value="ECO:0007669"/>
    <property type="project" value="UniProtKB-UniRule"/>
</dbReference>
<evidence type="ECO:0000313" key="14">
    <source>
        <dbReference type="Proteomes" id="UP001487740"/>
    </source>
</evidence>
<dbReference type="GO" id="GO:0005634">
    <property type="term" value="C:nucleus"/>
    <property type="evidence" value="ECO:0007669"/>
    <property type="project" value="TreeGrafter"/>
</dbReference>
<evidence type="ECO:0000256" key="2">
    <source>
        <dbReference type="ARBA" id="ARBA00007209"/>
    </source>
</evidence>
<evidence type="ECO:0000256" key="6">
    <source>
        <dbReference type="ARBA" id="ARBA00023069"/>
    </source>
</evidence>
<gene>
    <name evidence="13" type="ORF">O3P69_003013</name>
</gene>
<feature type="region of interest" description="Disordered" evidence="12">
    <location>
        <begin position="30"/>
        <end position="60"/>
    </location>
</feature>
<dbReference type="PANTHER" id="PTHR19960:SF25">
    <property type="entry name" value="TEKTIN-1"/>
    <property type="match status" value="1"/>
</dbReference>
<keyword evidence="5 11" id="KW-0175">Coiled coil</keyword>
<dbReference type="InterPro" id="IPR048256">
    <property type="entry name" value="Tektin-like"/>
</dbReference>
<comment type="caution">
    <text evidence="13">The sequence shown here is derived from an EMBL/GenBank/DDBJ whole genome shotgun (WGS) entry which is preliminary data.</text>
</comment>
<evidence type="ECO:0000256" key="7">
    <source>
        <dbReference type="ARBA" id="ARBA00023212"/>
    </source>
</evidence>
<dbReference type="GO" id="GO:0060294">
    <property type="term" value="P:cilium movement involved in cell motility"/>
    <property type="evidence" value="ECO:0007669"/>
    <property type="project" value="UniProtKB-UniRule"/>
</dbReference>
<keyword evidence="14" id="KW-1185">Reference proteome</keyword>
<evidence type="ECO:0000313" key="13">
    <source>
        <dbReference type="EMBL" id="KAK8400024.1"/>
    </source>
</evidence>
<feature type="coiled-coil region" evidence="11">
    <location>
        <begin position="328"/>
        <end position="355"/>
    </location>
</feature>
<dbReference type="InterPro" id="IPR000435">
    <property type="entry name" value="Tektins"/>
</dbReference>
<evidence type="ECO:0000256" key="9">
    <source>
        <dbReference type="ARBA" id="ARBA00045224"/>
    </source>
</evidence>
<organism evidence="13 14">
    <name type="scientific">Scylla paramamosain</name>
    <name type="common">Mud crab</name>
    <dbReference type="NCBI Taxonomy" id="85552"/>
    <lineage>
        <taxon>Eukaryota</taxon>
        <taxon>Metazoa</taxon>
        <taxon>Ecdysozoa</taxon>
        <taxon>Arthropoda</taxon>
        <taxon>Crustacea</taxon>
        <taxon>Multicrustacea</taxon>
        <taxon>Malacostraca</taxon>
        <taxon>Eumalacostraca</taxon>
        <taxon>Eucarida</taxon>
        <taxon>Decapoda</taxon>
        <taxon>Pleocyemata</taxon>
        <taxon>Brachyura</taxon>
        <taxon>Eubrachyura</taxon>
        <taxon>Portunoidea</taxon>
        <taxon>Portunidae</taxon>
        <taxon>Portuninae</taxon>
        <taxon>Scylla</taxon>
    </lineage>
</organism>
<dbReference type="AlphaFoldDB" id="A0AAW0UIQ0"/>
<name>A0AAW0UIQ0_SCYPA</name>
<evidence type="ECO:0000256" key="8">
    <source>
        <dbReference type="ARBA" id="ARBA00023273"/>
    </source>
</evidence>
<feature type="coiled-coil region" evidence="11">
    <location>
        <begin position="387"/>
        <end position="428"/>
    </location>
</feature>
<dbReference type="PRINTS" id="PR00511">
    <property type="entry name" value="TEKTIN"/>
</dbReference>
<dbReference type="Pfam" id="PF03148">
    <property type="entry name" value="Tektin"/>
    <property type="match status" value="1"/>
</dbReference>
<evidence type="ECO:0000256" key="10">
    <source>
        <dbReference type="RuleBase" id="RU367040"/>
    </source>
</evidence>
<keyword evidence="4 10" id="KW-0282">Flagellum</keyword>
<keyword evidence="7" id="KW-0206">Cytoskeleton</keyword>
<comment type="subcellular location">
    <subcellularLocation>
        <location evidence="10">Cytoplasm</location>
        <location evidence="10">Cytoskeleton</location>
        <location evidence="10">Cilium axoneme</location>
    </subcellularLocation>
    <subcellularLocation>
        <location evidence="1">Cytoplasm</location>
        <location evidence="1">Cytoskeleton</location>
        <location evidence="1">Flagellum axoneme</location>
    </subcellularLocation>
</comment>
<keyword evidence="8 10" id="KW-0966">Cell projection</keyword>
<accession>A0AAW0UIQ0</accession>
<proteinExistence type="inferred from homology"/>
<dbReference type="Proteomes" id="UP001487740">
    <property type="component" value="Unassembled WGS sequence"/>
</dbReference>
<evidence type="ECO:0000256" key="4">
    <source>
        <dbReference type="ARBA" id="ARBA00022846"/>
    </source>
</evidence>
<feature type="compositionally biased region" description="Low complexity" evidence="12">
    <location>
        <begin position="30"/>
        <end position="40"/>
    </location>
</feature>
<dbReference type="GO" id="GO:0060271">
    <property type="term" value="P:cilium assembly"/>
    <property type="evidence" value="ECO:0007669"/>
    <property type="project" value="UniProtKB-UniRule"/>
</dbReference>
<evidence type="ECO:0000256" key="5">
    <source>
        <dbReference type="ARBA" id="ARBA00023054"/>
    </source>
</evidence>
<evidence type="ECO:0000256" key="3">
    <source>
        <dbReference type="ARBA" id="ARBA00022490"/>
    </source>
</evidence>
<dbReference type="EMBL" id="JARAKH010000010">
    <property type="protein sequence ID" value="KAK8400024.1"/>
    <property type="molecule type" value="Genomic_DNA"/>
</dbReference>
<comment type="similarity">
    <text evidence="2 10">Belongs to the tektin family.</text>
</comment>
<sequence>MALLARERRVSRSAFTRDYYRPSPALVTAAAAASSVSSHPPSAPPVAPKRPGEVGGEAWVPPPPVNPSVWRASHAARLQHAHACSSRAQRIREENKRVCDETERLTASHRSEVERRLEDRIGDVTFWREEMSGRHASLDQDASKLKVLRERLRKAHHLYLQPLEVALKCIDIRRERVGVEEVEDEVSTALRQEVQELGRCRAALADGLADTEHQLRRVLACRHHLQQDVMDKDTALEVEQNTARLTPTAPPTTIIPAQKVDPSPVSVDGWYGTGEKLLSRADQEHQLADQVLDAAEDLLVATSRHLRQRLDHTDHCLKERIADTRHAKTLLEEEHAKVVEEERQLEKSLVEVEDQLEAKRGPLALVQTRLHSRARRPNMERTRDEVEEALLREVDELELTISRLTSAAEISRRQLQNLRSERVSLEHDINLKARTLLLDEVKVAGLRSTVTIDTH</sequence>
<reference evidence="13 14" key="1">
    <citation type="submission" date="2023-03" db="EMBL/GenBank/DDBJ databases">
        <title>High-quality genome of Scylla paramamosain provides insights in environmental adaptation.</title>
        <authorList>
            <person name="Zhang L."/>
        </authorList>
    </citation>
    <scope>NUCLEOTIDE SEQUENCE [LARGE SCALE GENOMIC DNA]</scope>
    <source>
        <strain evidence="13">LZ_2023a</strain>
        <tissue evidence="13">Muscle</tissue>
    </source>
</reference>
<comment type="function">
    <text evidence="9">Microtubule inner protein (MIP) part of the dynein-decorated doublet microtubules (DMTs) in cilia and flagellar axoneme. Forms filamentous polymers in the walls of ciliary and flagellar microtubules.</text>
</comment>
<protein>
    <recommendedName>
        <fullName evidence="10">Tektin</fullName>
    </recommendedName>
</protein>
<keyword evidence="6 10" id="KW-0969">Cilium</keyword>
<evidence type="ECO:0000256" key="12">
    <source>
        <dbReference type="SAM" id="MobiDB-lite"/>
    </source>
</evidence>